<dbReference type="PANTHER" id="PTHR10353">
    <property type="entry name" value="GLYCOSYL HYDROLASE"/>
    <property type="match status" value="1"/>
</dbReference>
<dbReference type="InterPro" id="IPR033132">
    <property type="entry name" value="GH_1_N_CS"/>
</dbReference>
<sequence length="485" mass="55686">MRVAVVFSIFLTIRVANTISDKFFPPDFVFGVSTSAYQIEGAWNLSGKGESMLDYLSHTYPNSITDRSNGDIACDSYHKIDEDIEMLKHLGVNFYRFSLSWSRILPTGSIEGGVNLAGVKYYSDMLDKLKAAKIDAMVTLVHFDVPIGFIKEKMFRTEKLNQMFVDYARLAFNLFGDRVKYWLTINEPAGFSKDEMRTFYTDRGRDVYLTAHNIIKCHAAIYHLYNKEFREQQGGKLSIALNTDWYEPASDSKEDIEAAERALMFEFGWIAHPLIYGDYPEIMKKAIASSPSPLRLPVFTYEEKETIKDTVDFIALNHYSSFLTTNDPNKDVDRTFDKDIGILKTLDPSWETTILDWLHVAPSGMRKVLNWINKTYGNKPILITENGYVEGGTLKDDRRINYLQTYLSSVLDAIYIDNINVIGYSTWSLMDNWELYSGYSAKFGLYYVNFTSPNRERIAKDSVGFYKNVLESRHLVNNRNAGNHV</sequence>
<dbReference type="SUPFAM" id="SSF51445">
    <property type="entry name" value="(Trans)glycosidases"/>
    <property type="match status" value="1"/>
</dbReference>
<gene>
    <name evidence="8" type="ORF">WA026_007710</name>
</gene>
<organism evidence="8 9">
    <name type="scientific">Henosepilachna vigintioctopunctata</name>
    <dbReference type="NCBI Taxonomy" id="420089"/>
    <lineage>
        <taxon>Eukaryota</taxon>
        <taxon>Metazoa</taxon>
        <taxon>Ecdysozoa</taxon>
        <taxon>Arthropoda</taxon>
        <taxon>Hexapoda</taxon>
        <taxon>Insecta</taxon>
        <taxon>Pterygota</taxon>
        <taxon>Neoptera</taxon>
        <taxon>Endopterygota</taxon>
        <taxon>Coleoptera</taxon>
        <taxon>Polyphaga</taxon>
        <taxon>Cucujiformia</taxon>
        <taxon>Coccinelloidea</taxon>
        <taxon>Coccinellidae</taxon>
        <taxon>Epilachninae</taxon>
        <taxon>Epilachnini</taxon>
        <taxon>Henosepilachna</taxon>
    </lineage>
</organism>
<dbReference type="GO" id="GO:0005975">
    <property type="term" value="P:carbohydrate metabolic process"/>
    <property type="evidence" value="ECO:0007669"/>
    <property type="project" value="InterPro"/>
</dbReference>
<evidence type="ECO:0000256" key="5">
    <source>
        <dbReference type="ARBA" id="ARBA00023295"/>
    </source>
</evidence>
<protein>
    <recommendedName>
        <fullName evidence="10">Beta-glucosidase</fullName>
    </recommendedName>
</protein>
<dbReference type="InterPro" id="IPR017853">
    <property type="entry name" value="GH"/>
</dbReference>
<dbReference type="PANTHER" id="PTHR10353:SF36">
    <property type="entry name" value="LP05116P"/>
    <property type="match status" value="1"/>
</dbReference>
<dbReference type="Gene3D" id="3.20.20.80">
    <property type="entry name" value="Glycosidases"/>
    <property type="match status" value="1"/>
</dbReference>
<dbReference type="Pfam" id="PF00232">
    <property type="entry name" value="Glyco_hydro_1"/>
    <property type="match status" value="1"/>
</dbReference>
<name>A0AAW1TX60_9CUCU</name>
<evidence type="ECO:0000256" key="2">
    <source>
        <dbReference type="ARBA" id="ARBA00011738"/>
    </source>
</evidence>
<proteinExistence type="inferred from homology"/>
<dbReference type="GO" id="GO:0008422">
    <property type="term" value="F:beta-glucosidase activity"/>
    <property type="evidence" value="ECO:0007669"/>
    <property type="project" value="TreeGrafter"/>
</dbReference>
<reference evidence="8 9" key="1">
    <citation type="submission" date="2023-03" db="EMBL/GenBank/DDBJ databases">
        <title>Genome insight into feeding habits of ladybird beetles.</title>
        <authorList>
            <person name="Li H.-S."/>
            <person name="Huang Y.-H."/>
            <person name="Pang H."/>
        </authorList>
    </citation>
    <scope>NUCLEOTIDE SEQUENCE [LARGE SCALE GENOMIC DNA]</scope>
    <source>
        <strain evidence="8">SYSU_2023b</strain>
        <tissue evidence="8">Whole body</tissue>
    </source>
</reference>
<comment type="similarity">
    <text evidence="1 6">Belongs to the glycosyl hydrolase 1 family.</text>
</comment>
<dbReference type="PRINTS" id="PR00131">
    <property type="entry name" value="GLHYDRLASE1"/>
</dbReference>
<feature type="chain" id="PRO_5044013560" description="Beta-glucosidase" evidence="7">
    <location>
        <begin position="19"/>
        <end position="485"/>
    </location>
</feature>
<evidence type="ECO:0008006" key="10">
    <source>
        <dbReference type="Google" id="ProtNLM"/>
    </source>
</evidence>
<evidence type="ECO:0000313" key="8">
    <source>
        <dbReference type="EMBL" id="KAK9875314.1"/>
    </source>
</evidence>
<dbReference type="AlphaFoldDB" id="A0AAW1TX60"/>
<keyword evidence="7" id="KW-0732">Signal</keyword>
<evidence type="ECO:0000313" key="9">
    <source>
        <dbReference type="Proteomes" id="UP001431783"/>
    </source>
</evidence>
<dbReference type="PROSITE" id="PS00653">
    <property type="entry name" value="GLYCOSYL_HYDROL_F1_2"/>
    <property type="match status" value="1"/>
</dbReference>
<dbReference type="Proteomes" id="UP001431783">
    <property type="component" value="Unassembled WGS sequence"/>
</dbReference>
<keyword evidence="4" id="KW-0325">Glycoprotein</keyword>
<keyword evidence="9" id="KW-1185">Reference proteome</keyword>
<evidence type="ECO:0000256" key="7">
    <source>
        <dbReference type="SAM" id="SignalP"/>
    </source>
</evidence>
<dbReference type="InterPro" id="IPR001360">
    <property type="entry name" value="Glyco_hydro_1"/>
</dbReference>
<comment type="caution">
    <text evidence="8">The sequence shown here is derived from an EMBL/GenBank/DDBJ whole genome shotgun (WGS) entry which is preliminary data.</text>
</comment>
<keyword evidence="5" id="KW-0326">Glycosidase</keyword>
<evidence type="ECO:0000256" key="3">
    <source>
        <dbReference type="ARBA" id="ARBA00022801"/>
    </source>
</evidence>
<dbReference type="EMBL" id="JARQZJ010000033">
    <property type="protein sequence ID" value="KAK9875314.1"/>
    <property type="molecule type" value="Genomic_DNA"/>
</dbReference>
<evidence type="ECO:0000256" key="1">
    <source>
        <dbReference type="ARBA" id="ARBA00010838"/>
    </source>
</evidence>
<evidence type="ECO:0000256" key="6">
    <source>
        <dbReference type="RuleBase" id="RU003690"/>
    </source>
</evidence>
<accession>A0AAW1TX60</accession>
<comment type="subunit">
    <text evidence="2">Homodimer.</text>
</comment>
<evidence type="ECO:0000256" key="4">
    <source>
        <dbReference type="ARBA" id="ARBA00023180"/>
    </source>
</evidence>
<dbReference type="FunFam" id="3.20.20.80:FF:000013">
    <property type="entry name" value="lactase-phlorizin hydrolase"/>
    <property type="match status" value="1"/>
</dbReference>
<keyword evidence="3" id="KW-0378">Hydrolase</keyword>
<feature type="signal peptide" evidence="7">
    <location>
        <begin position="1"/>
        <end position="18"/>
    </location>
</feature>